<protein>
    <submittedName>
        <fullName evidence="3">Glutathione S-transferase</fullName>
        <ecNumber evidence="3">2.5.1.18</ecNumber>
    </submittedName>
</protein>
<sequence>MHLYFKPGACSLAARITLIELGLPFAAIPVDTAKGTTATGADYKRINPKGYVPALAISPGVVITENPAILQYLADLAPERGLAPPAGGLERVRLQEWLAFISSELHKAFAPWFSGRPMNTEDKAQAEAHLARRLDDVERQLADGRTYLLGEGFTVADAYLFVVLNWTRFIGVSLAAWPYAARFVEQVQARSAVREALIEEGLSPAGDAA</sequence>
<dbReference type="AlphaFoldDB" id="A0A0H3CAN7"/>
<dbReference type="RefSeq" id="WP_010920810.1">
    <property type="nucleotide sequence ID" value="NC_011916.1"/>
</dbReference>
<dbReference type="SMR" id="A0A0H3CAN7"/>
<accession>A0A0H3CAN7</accession>
<dbReference type="GeneID" id="7333522"/>
<reference evidence="3 4" key="1">
    <citation type="journal article" date="2010" name="J. Bacteriol.">
        <title>The genetic basis of laboratory adaptation in Caulobacter crescentus.</title>
        <authorList>
            <person name="Marks M.E."/>
            <person name="Castro-Rojas C.M."/>
            <person name="Teiling C."/>
            <person name="Du L."/>
            <person name="Kapatral V."/>
            <person name="Walunas T.L."/>
            <person name="Crosson S."/>
        </authorList>
    </citation>
    <scope>NUCLEOTIDE SEQUENCE [LARGE SCALE GENOMIC DNA]</scope>
    <source>
        <strain evidence="4">NA1000 / CB15N</strain>
    </source>
</reference>
<dbReference type="PROSITE" id="PS50404">
    <property type="entry name" value="GST_NTER"/>
    <property type="match status" value="1"/>
</dbReference>
<dbReference type="EMBL" id="CP001340">
    <property type="protein sequence ID" value="ACL96533.1"/>
    <property type="molecule type" value="Genomic_DNA"/>
</dbReference>
<dbReference type="SFLD" id="SFLDS00019">
    <property type="entry name" value="Glutathione_Transferase_(cytos"/>
    <property type="match status" value="1"/>
</dbReference>
<dbReference type="RefSeq" id="YP_002518441.1">
    <property type="nucleotide sequence ID" value="NC_011916.1"/>
</dbReference>
<dbReference type="OrthoDB" id="7583243at2"/>
<feature type="domain" description="GST N-terminal" evidence="1">
    <location>
        <begin position="1"/>
        <end position="81"/>
    </location>
</feature>
<evidence type="ECO:0000259" key="1">
    <source>
        <dbReference type="PROSITE" id="PS50404"/>
    </source>
</evidence>
<dbReference type="Gene3D" id="1.20.1050.10">
    <property type="match status" value="1"/>
</dbReference>
<dbReference type="Gene3D" id="3.40.30.10">
    <property type="entry name" value="Glutaredoxin"/>
    <property type="match status" value="1"/>
</dbReference>
<dbReference type="SFLD" id="SFLDG00358">
    <property type="entry name" value="Main_(cytGST)"/>
    <property type="match status" value="1"/>
</dbReference>
<dbReference type="PANTHER" id="PTHR44051:SF8">
    <property type="entry name" value="GLUTATHIONE S-TRANSFERASE GSTA"/>
    <property type="match status" value="1"/>
</dbReference>
<organism evidence="3 4">
    <name type="scientific">Caulobacter vibrioides (strain NA1000 / CB15N)</name>
    <name type="common">Caulobacter crescentus</name>
    <dbReference type="NCBI Taxonomy" id="565050"/>
    <lineage>
        <taxon>Bacteria</taxon>
        <taxon>Pseudomonadati</taxon>
        <taxon>Pseudomonadota</taxon>
        <taxon>Alphaproteobacteria</taxon>
        <taxon>Caulobacterales</taxon>
        <taxon>Caulobacteraceae</taxon>
        <taxon>Caulobacter</taxon>
    </lineage>
</organism>
<dbReference type="SUPFAM" id="SSF52833">
    <property type="entry name" value="Thioredoxin-like"/>
    <property type="match status" value="1"/>
</dbReference>
<dbReference type="SFLD" id="SFLDG01150">
    <property type="entry name" value="Main.1:_Beta-like"/>
    <property type="match status" value="1"/>
</dbReference>
<dbReference type="PROSITE" id="PS50405">
    <property type="entry name" value="GST_CTER"/>
    <property type="match status" value="1"/>
</dbReference>
<gene>
    <name evidence="3" type="ordered locus">CCNA_03068</name>
</gene>
<evidence type="ECO:0000313" key="3">
    <source>
        <dbReference type="EMBL" id="ACL96533.1"/>
    </source>
</evidence>
<dbReference type="InterPro" id="IPR010987">
    <property type="entry name" value="Glutathione-S-Trfase_C-like"/>
</dbReference>
<feature type="domain" description="GST C-terminal" evidence="2">
    <location>
        <begin position="87"/>
        <end position="208"/>
    </location>
</feature>
<keyword evidence="3" id="KW-0808">Transferase</keyword>
<dbReference type="InterPro" id="IPR036282">
    <property type="entry name" value="Glutathione-S-Trfase_C_sf"/>
</dbReference>
<proteinExistence type="predicted"/>
<dbReference type="Pfam" id="PF13409">
    <property type="entry name" value="GST_N_2"/>
    <property type="match status" value="1"/>
</dbReference>
<dbReference type="Pfam" id="PF13410">
    <property type="entry name" value="GST_C_2"/>
    <property type="match status" value="1"/>
</dbReference>
<keyword evidence="4" id="KW-1185">Reference proteome</keyword>
<dbReference type="InterPro" id="IPR004045">
    <property type="entry name" value="Glutathione_S-Trfase_N"/>
</dbReference>
<dbReference type="GO" id="GO:0004364">
    <property type="term" value="F:glutathione transferase activity"/>
    <property type="evidence" value="ECO:0007669"/>
    <property type="project" value="UniProtKB-EC"/>
</dbReference>
<dbReference type="KEGG" id="ccs:CCNA_03068"/>
<dbReference type="InterPro" id="IPR040079">
    <property type="entry name" value="Glutathione_S-Trfase"/>
</dbReference>
<dbReference type="PhylomeDB" id="A0A0H3CAN7"/>
<dbReference type="CDD" id="cd03057">
    <property type="entry name" value="GST_N_Beta"/>
    <property type="match status" value="1"/>
</dbReference>
<dbReference type="CDD" id="cd03188">
    <property type="entry name" value="GST_C_Beta"/>
    <property type="match status" value="1"/>
</dbReference>
<dbReference type="PANTHER" id="PTHR44051">
    <property type="entry name" value="GLUTATHIONE S-TRANSFERASE-RELATED"/>
    <property type="match status" value="1"/>
</dbReference>
<name>A0A0H3CAN7_CAUVN</name>
<evidence type="ECO:0000313" key="4">
    <source>
        <dbReference type="Proteomes" id="UP000001364"/>
    </source>
</evidence>
<dbReference type="Proteomes" id="UP000001364">
    <property type="component" value="Chromosome"/>
</dbReference>
<dbReference type="HOGENOM" id="CLU_011226_6_1_5"/>
<dbReference type="PATRIC" id="fig|565050.3.peg.2996"/>
<dbReference type="InterPro" id="IPR036249">
    <property type="entry name" value="Thioredoxin-like_sf"/>
</dbReference>
<evidence type="ECO:0000259" key="2">
    <source>
        <dbReference type="PROSITE" id="PS50405"/>
    </source>
</evidence>
<dbReference type="EC" id="2.5.1.18" evidence="3"/>
<dbReference type="SUPFAM" id="SSF47616">
    <property type="entry name" value="GST C-terminal domain-like"/>
    <property type="match status" value="1"/>
</dbReference>